<evidence type="ECO:0000256" key="1">
    <source>
        <dbReference type="SAM" id="MobiDB-lite"/>
    </source>
</evidence>
<comment type="caution">
    <text evidence="2">The sequence shown here is derived from an EMBL/GenBank/DDBJ whole genome shotgun (WGS) entry which is preliminary data.</text>
</comment>
<gene>
    <name evidence="2" type="ORF">BN2476_320104</name>
</gene>
<proteinExistence type="predicted"/>
<name>A0A1N7S529_9BURK</name>
<evidence type="ECO:0000313" key="2">
    <source>
        <dbReference type="EMBL" id="SIT42409.1"/>
    </source>
</evidence>
<sequence length="190" mass="19833">MLAPCPLRGFASSFVSPVPPCSPPRDAAAFDCIGLHAVSSCCIDLRVITVRGSRGECKSHSNAMSPARHRAAASRSNAVGPVTRRAPPSSGCTAAPCMGVTFGRQNCAGNPGRCDTRIHAAHIVGIFGAGTIGQAQPCRSGLHWRTHAEAVSGQSCGSDYLSYRSPAQMNNVSTMDVTALASIRRRVCSH</sequence>
<feature type="region of interest" description="Disordered" evidence="1">
    <location>
        <begin position="59"/>
        <end position="85"/>
    </location>
</feature>
<dbReference type="AlphaFoldDB" id="A0A1N7S529"/>
<protein>
    <submittedName>
        <fullName evidence="2">Uncharacterized protein</fullName>
    </submittedName>
</protein>
<dbReference type="Proteomes" id="UP000195569">
    <property type="component" value="Unassembled WGS sequence"/>
</dbReference>
<reference evidence="2" key="1">
    <citation type="submission" date="2016-12" db="EMBL/GenBank/DDBJ databases">
        <authorList>
            <person name="Moulin L."/>
        </authorList>
    </citation>
    <scope>NUCLEOTIDE SEQUENCE [LARGE SCALE GENOMIC DNA]</scope>
    <source>
        <strain evidence="2">STM 7183</strain>
    </source>
</reference>
<evidence type="ECO:0000313" key="3">
    <source>
        <dbReference type="Proteomes" id="UP000195569"/>
    </source>
</evidence>
<keyword evidence="3" id="KW-1185">Reference proteome</keyword>
<dbReference type="EMBL" id="CYGY02000032">
    <property type="protein sequence ID" value="SIT42409.1"/>
    <property type="molecule type" value="Genomic_DNA"/>
</dbReference>
<organism evidence="2 3">
    <name type="scientific">Paraburkholderia piptadeniae</name>
    <dbReference type="NCBI Taxonomy" id="1701573"/>
    <lineage>
        <taxon>Bacteria</taxon>
        <taxon>Pseudomonadati</taxon>
        <taxon>Pseudomonadota</taxon>
        <taxon>Betaproteobacteria</taxon>
        <taxon>Burkholderiales</taxon>
        <taxon>Burkholderiaceae</taxon>
        <taxon>Paraburkholderia</taxon>
    </lineage>
</organism>
<accession>A0A1N7S529</accession>